<gene>
    <name evidence="9" type="primary">fliD</name>
    <name evidence="9" type="ORF">F4V44_20685</name>
</gene>
<evidence type="ECO:0000259" key="7">
    <source>
        <dbReference type="Pfam" id="PF02465"/>
    </source>
</evidence>
<dbReference type="InterPro" id="IPR003481">
    <property type="entry name" value="FliD_N"/>
</dbReference>
<evidence type="ECO:0000256" key="6">
    <source>
        <dbReference type="SAM" id="MobiDB-lite"/>
    </source>
</evidence>
<feature type="domain" description="Flagellar hook-associated protein 2 C-terminal" evidence="8">
    <location>
        <begin position="421"/>
        <end position="692"/>
    </location>
</feature>
<protein>
    <recommendedName>
        <fullName evidence="5">Flagellar hook-associated protein 2</fullName>
        <shortName evidence="5">HAP2</shortName>
    </recommendedName>
    <alternativeName>
        <fullName evidence="5">Flagellar cap protein</fullName>
    </alternativeName>
</protein>
<dbReference type="GO" id="GO:0009421">
    <property type="term" value="C:bacterial-type flagellum filament cap"/>
    <property type="evidence" value="ECO:0007669"/>
    <property type="project" value="InterPro"/>
</dbReference>
<name>A0A5J5HDI4_9BACI</name>
<dbReference type="RefSeq" id="WP_150441909.1">
    <property type="nucleotide sequence ID" value="NZ_VYKL01000035.1"/>
</dbReference>
<feature type="region of interest" description="Disordered" evidence="6">
    <location>
        <begin position="508"/>
        <end position="532"/>
    </location>
</feature>
<evidence type="ECO:0000256" key="4">
    <source>
        <dbReference type="ARBA" id="ARBA00023143"/>
    </source>
</evidence>
<keyword evidence="9" id="KW-0282">Flagellum</keyword>
<feature type="compositionally biased region" description="Basic and acidic residues" evidence="6">
    <location>
        <begin position="513"/>
        <end position="532"/>
    </location>
</feature>
<comment type="function">
    <text evidence="5">Required for morphogenesis and for the elongation of the flagellar filament by facilitating polymerization of the flagellin monomers at the tip of growing filament. Forms a capping structure, which prevents flagellin subunits (transported through the central channel of the flagellum) from leaking out without polymerization at the distal end.</text>
</comment>
<comment type="subunit">
    <text evidence="2 5">Homopentamer.</text>
</comment>
<dbReference type="AlphaFoldDB" id="A0A5J5HDI4"/>
<dbReference type="EMBL" id="VYKL01000035">
    <property type="protein sequence ID" value="KAA9018038.1"/>
    <property type="molecule type" value="Genomic_DNA"/>
</dbReference>
<keyword evidence="10" id="KW-1185">Reference proteome</keyword>
<evidence type="ECO:0000259" key="8">
    <source>
        <dbReference type="Pfam" id="PF07195"/>
    </source>
</evidence>
<dbReference type="Pfam" id="PF02465">
    <property type="entry name" value="FliD_N"/>
    <property type="match status" value="1"/>
</dbReference>
<sequence>MRISGLASGMDIDSIVSDMMKIKRMPLDKLKQQKQTMEWQRDDYREMNTLLLNFRSELTQMKLTTKYRTRETTTTDDSKVTATASGAASLSSYSISSVSKLASAETRVVDTIYKDSTFESKKSIYSQISKLQYTGTEEAIWKTGAIESKELNAKKGENGIGLNLTNIDTESISSWSVKVNGQGYKVVTNKVQSDLAENEVLVLDNKLYFKDALSIDSAIKVDYIAENRTDNISIPAEGSSIKLSQGAIQSINTSVTLKVMTDGVLDEEQSRTFTIDANTNDIYETRAGEKTVVGILNRETGEITLTEDMLRPAKDSKTSMTLEVTYNHKYTTFSLDTNTSKGARHDSFLISGNDSLDSVISRVNSANTGVNMFYDTVTGKMSLTRTETGDFDTGNEIRTSGGISDLLQMEAVGTSRISVEAENASFTINGLETNRPSNTFAINGVTFTLKQTFNDSTDATKNTAPPVTIAINNNNDAIFENIKGFIDKYNELIGKIQEKTQQERFKRYTPLTDEQREQLSDKQQEQWEEKAKSGLLRRDQTLTSLLSSMRMDFYGKVESEKINPIYNQLASIGIKTTANYLEGGKLEINEAELKKAIEEDPESIEALFNASGTNNSQKGIAQRLYDTVGRTMDILYEKAGKSYSTNNQFAIGKQLNNIDNQMDSLEDRLKAMEDRYYRQFTAMEKAIQNANQQSAYIMQNFSM</sequence>
<evidence type="ECO:0000313" key="10">
    <source>
        <dbReference type="Proteomes" id="UP000326671"/>
    </source>
</evidence>
<dbReference type="PANTHER" id="PTHR30288:SF0">
    <property type="entry name" value="FLAGELLAR HOOK-ASSOCIATED PROTEIN 2"/>
    <property type="match status" value="1"/>
</dbReference>
<proteinExistence type="inferred from homology"/>
<comment type="caution">
    <text evidence="9">The sequence shown here is derived from an EMBL/GenBank/DDBJ whole genome shotgun (WGS) entry which is preliminary data.</text>
</comment>
<dbReference type="GO" id="GO:0009424">
    <property type="term" value="C:bacterial-type flagellum hook"/>
    <property type="evidence" value="ECO:0007669"/>
    <property type="project" value="UniProtKB-UniRule"/>
</dbReference>
<dbReference type="Pfam" id="PF07195">
    <property type="entry name" value="FliD_C"/>
    <property type="match status" value="1"/>
</dbReference>
<reference evidence="9 10" key="1">
    <citation type="submission" date="2019-09" db="EMBL/GenBank/DDBJ databases">
        <title>Whole genome sequences of isolates from the Mars Exploration Rovers.</title>
        <authorList>
            <person name="Seuylemezian A."/>
            <person name="Vaishampayan P."/>
        </authorList>
    </citation>
    <scope>NUCLEOTIDE SEQUENCE [LARGE SCALE GENOMIC DNA]</scope>
    <source>
        <strain evidence="9 10">MER_TA_151</strain>
    </source>
</reference>
<feature type="domain" description="Flagellar hook-associated protein 2 N-terminal" evidence="7">
    <location>
        <begin position="8"/>
        <end position="104"/>
    </location>
</feature>
<comment type="subcellular location">
    <subcellularLocation>
        <location evidence="5">Secreted</location>
    </subcellularLocation>
    <subcellularLocation>
        <location evidence="5">Bacterial flagellum</location>
    </subcellularLocation>
</comment>
<dbReference type="GO" id="GO:0071973">
    <property type="term" value="P:bacterial-type flagellum-dependent cell motility"/>
    <property type="evidence" value="ECO:0007669"/>
    <property type="project" value="TreeGrafter"/>
</dbReference>
<evidence type="ECO:0000313" key="9">
    <source>
        <dbReference type="EMBL" id="KAA9018038.1"/>
    </source>
</evidence>
<dbReference type="InterPro" id="IPR010809">
    <property type="entry name" value="FliD_C"/>
</dbReference>
<keyword evidence="5" id="KW-0964">Secreted</keyword>
<comment type="similarity">
    <text evidence="1 5">Belongs to the FliD family.</text>
</comment>
<evidence type="ECO:0000256" key="2">
    <source>
        <dbReference type="ARBA" id="ARBA00011255"/>
    </source>
</evidence>
<accession>A0A5J5HDI4</accession>
<dbReference type="Proteomes" id="UP000326671">
    <property type="component" value="Unassembled WGS sequence"/>
</dbReference>
<evidence type="ECO:0000256" key="3">
    <source>
        <dbReference type="ARBA" id="ARBA00023054"/>
    </source>
</evidence>
<keyword evidence="4 5" id="KW-0975">Bacterial flagellum</keyword>
<dbReference type="PANTHER" id="PTHR30288">
    <property type="entry name" value="FLAGELLAR CAP/ASSEMBLY PROTEIN FLID"/>
    <property type="match status" value="1"/>
</dbReference>
<dbReference type="GO" id="GO:0007155">
    <property type="term" value="P:cell adhesion"/>
    <property type="evidence" value="ECO:0007669"/>
    <property type="project" value="InterPro"/>
</dbReference>
<evidence type="ECO:0000256" key="1">
    <source>
        <dbReference type="ARBA" id="ARBA00009764"/>
    </source>
</evidence>
<organism evidence="9 10">
    <name type="scientific">Niallia endozanthoxylica</name>
    <dbReference type="NCBI Taxonomy" id="2036016"/>
    <lineage>
        <taxon>Bacteria</taxon>
        <taxon>Bacillati</taxon>
        <taxon>Bacillota</taxon>
        <taxon>Bacilli</taxon>
        <taxon>Bacillales</taxon>
        <taxon>Bacillaceae</taxon>
        <taxon>Niallia</taxon>
    </lineage>
</organism>
<keyword evidence="3" id="KW-0175">Coiled coil</keyword>
<dbReference type="InterPro" id="IPR040026">
    <property type="entry name" value="FliD"/>
</dbReference>
<evidence type="ECO:0000256" key="5">
    <source>
        <dbReference type="RuleBase" id="RU362066"/>
    </source>
</evidence>
<dbReference type="OrthoDB" id="9776025at2"/>
<keyword evidence="9" id="KW-0969">Cilium</keyword>
<dbReference type="GO" id="GO:0005576">
    <property type="term" value="C:extracellular region"/>
    <property type="evidence" value="ECO:0007669"/>
    <property type="project" value="UniProtKB-SubCell"/>
</dbReference>
<keyword evidence="9" id="KW-0966">Cell projection</keyword>